<accession>A0ABS8RKA5</accession>
<keyword evidence="6" id="KW-0732">Signal</keyword>
<sequence>MGLLLYFQLSVIVLSIAISGLESTDQLALQDFKSRITEDPLHVMASWNHSFHYCNWTGVTCSPSYVRVTILDLSSRKLSWHHTAIHWQSQLPNGGKIPTNLSYCKEIRVLVLRANGLVGKIVDQLSSLSKLNFLRPKRNSLTGGIPNWIGNFSSLRYLDISSNSLQGPIPQDLGRLMSLESTASPDLSVSLANASRRRVIDFSQNKLIGDVPTSLGKLKSLIRLNFEVNRLGRGSHEGLKFLDFLTNCTNLIVLSFAANYFNGELPYSITNLSTVVEILSLGDNRIHGTLPAGVGSLINLTQLGMERNCLNGSTPEAIGKLNGLERPLFEWKCFFGEDTTLHW</sequence>
<dbReference type="Pfam" id="PF08263">
    <property type="entry name" value="LRRNT_2"/>
    <property type="match status" value="1"/>
</dbReference>
<dbReference type="PANTHER" id="PTHR48056:SF81">
    <property type="entry name" value="RECEPTOR PROTEIN-TYROSINE KINASE CEPR1"/>
    <property type="match status" value="1"/>
</dbReference>
<dbReference type="Proteomes" id="UP000823775">
    <property type="component" value="Unassembled WGS sequence"/>
</dbReference>
<feature type="signal peptide" evidence="6">
    <location>
        <begin position="1"/>
        <end position="23"/>
    </location>
</feature>
<dbReference type="SUPFAM" id="SSF52058">
    <property type="entry name" value="L domain-like"/>
    <property type="match status" value="1"/>
</dbReference>
<keyword evidence="4" id="KW-0067">ATP-binding</keyword>
<feature type="chain" id="PRO_5046192878" description="Leucine-rich repeat-containing N-terminal plant-type domain-containing protein" evidence="6">
    <location>
        <begin position="24"/>
        <end position="343"/>
    </location>
</feature>
<dbReference type="InterPro" id="IPR013210">
    <property type="entry name" value="LRR_N_plant-typ"/>
</dbReference>
<comment type="caution">
    <text evidence="8">The sequence shown here is derived from an EMBL/GenBank/DDBJ whole genome shotgun (WGS) entry which is preliminary data.</text>
</comment>
<feature type="domain" description="Leucine-rich repeat-containing N-terminal plant-type" evidence="7">
    <location>
        <begin position="23"/>
        <end position="62"/>
    </location>
</feature>
<proteinExistence type="predicted"/>
<organism evidence="8 9">
    <name type="scientific">Datura stramonium</name>
    <name type="common">Jimsonweed</name>
    <name type="synonym">Common thornapple</name>
    <dbReference type="NCBI Taxonomy" id="4076"/>
    <lineage>
        <taxon>Eukaryota</taxon>
        <taxon>Viridiplantae</taxon>
        <taxon>Streptophyta</taxon>
        <taxon>Embryophyta</taxon>
        <taxon>Tracheophyta</taxon>
        <taxon>Spermatophyta</taxon>
        <taxon>Magnoliopsida</taxon>
        <taxon>eudicotyledons</taxon>
        <taxon>Gunneridae</taxon>
        <taxon>Pentapetalae</taxon>
        <taxon>asterids</taxon>
        <taxon>lamiids</taxon>
        <taxon>Solanales</taxon>
        <taxon>Solanaceae</taxon>
        <taxon>Solanoideae</taxon>
        <taxon>Datureae</taxon>
        <taxon>Datura</taxon>
    </lineage>
</organism>
<dbReference type="Pfam" id="PF00560">
    <property type="entry name" value="LRR_1"/>
    <property type="match status" value="1"/>
</dbReference>
<dbReference type="InterPro" id="IPR032675">
    <property type="entry name" value="LRR_dom_sf"/>
</dbReference>
<keyword evidence="9" id="KW-1185">Reference proteome</keyword>
<evidence type="ECO:0000256" key="3">
    <source>
        <dbReference type="ARBA" id="ARBA00022741"/>
    </source>
</evidence>
<evidence type="ECO:0000256" key="4">
    <source>
        <dbReference type="ARBA" id="ARBA00022840"/>
    </source>
</evidence>
<evidence type="ECO:0000256" key="1">
    <source>
        <dbReference type="ARBA" id="ARBA00022614"/>
    </source>
</evidence>
<keyword evidence="2" id="KW-0677">Repeat</keyword>
<evidence type="ECO:0000313" key="9">
    <source>
        <dbReference type="Proteomes" id="UP000823775"/>
    </source>
</evidence>
<dbReference type="InterPro" id="IPR001611">
    <property type="entry name" value="Leu-rich_rpt"/>
</dbReference>
<dbReference type="InterPro" id="IPR050647">
    <property type="entry name" value="Plant_LRR-RLKs"/>
</dbReference>
<dbReference type="EMBL" id="JACEIK010000026">
    <property type="protein sequence ID" value="MCD7447029.1"/>
    <property type="molecule type" value="Genomic_DNA"/>
</dbReference>
<gene>
    <name evidence="8" type="ORF">HAX54_021662</name>
</gene>
<dbReference type="PANTHER" id="PTHR48056">
    <property type="entry name" value="LRR RECEPTOR-LIKE SERINE/THREONINE-PROTEIN KINASE-RELATED"/>
    <property type="match status" value="1"/>
</dbReference>
<evidence type="ECO:0000256" key="6">
    <source>
        <dbReference type="SAM" id="SignalP"/>
    </source>
</evidence>
<keyword evidence="5" id="KW-0325">Glycoprotein</keyword>
<dbReference type="Gene3D" id="3.80.10.10">
    <property type="entry name" value="Ribonuclease Inhibitor"/>
    <property type="match status" value="3"/>
</dbReference>
<reference evidence="8 9" key="1">
    <citation type="journal article" date="2021" name="BMC Genomics">
        <title>Datura genome reveals duplications of psychoactive alkaloid biosynthetic genes and high mutation rate following tissue culture.</title>
        <authorList>
            <person name="Rajewski A."/>
            <person name="Carter-House D."/>
            <person name="Stajich J."/>
            <person name="Litt A."/>
        </authorList>
    </citation>
    <scope>NUCLEOTIDE SEQUENCE [LARGE SCALE GENOMIC DNA]</scope>
    <source>
        <strain evidence="8">AR-01</strain>
    </source>
</reference>
<evidence type="ECO:0000313" key="8">
    <source>
        <dbReference type="EMBL" id="MCD7447029.1"/>
    </source>
</evidence>
<protein>
    <recommendedName>
        <fullName evidence="7">Leucine-rich repeat-containing N-terminal plant-type domain-containing protein</fullName>
    </recommendedName>
</protein>
<name>A0ABS8RKA5_DATST</name>
<evidence type="ECO:0000259" key="7">
    <source>
        <dbReference type="Pfam" id="PF08263"/>
    </source>
</evidence>
<keyword evidence="1" id="KW-0433">Leucine-rich repeat</keyword>
<evidence type="ECO:0000256" key="5">
    <source>
        <dbReference type="ARBA" id="ARBA00023180"/>
    </source>
</evidence>
<evidence type="ECO:0000256" key="2">
    <source>
        <dbReference type="ARBA" id="ARBA00022737"/>
    </source>
</evidence>
<keyword evidence="3" id="KW-0547">Nucleotide-binding</keyword>